<dbReference type="AlphaFoldDB" id="A0A7V4DDN1"/>
<evidence type="ECO:0000256" key="11">
    <source>
        <dbReference type="ARBA" id="ARBA00049007"/>
    </source>
</evidence>
<dbReference type="NCBIfam" id="TIGR01364">
    <property type="entry name" value="serC_1"/>
    <property type="match status" value="1"/>
</dbReference>
<comment type="subcellular location">
    <subcellularLocation>
        <location evidence="12">Cytoplasm</location>
    </subcellularLocation>
</comment>
<comment type="pathway">
    <text evidence="2 12 13">Amino-acid biosynthesis; L-serine biosynthesis; L-serine from 3-phospho-D-glycerate: step 2/3.</text>
</comment>
<comment type="subunit">
    <text evidence="12">Homodimer.</text>
</comment>
<reference evidence="15" key="1">
    <citation type="journal article" date="2020" name="mSystems">
        <title>Genome- and Community-Level Interaction Insights into Carbon Utilization and Element Cycling Functions of Hydrothermarchaeota in Hydrothermal Sediment.</title>
        <authorList>
            <person name="Zhou Z."/>
            <person name="Liu Y."/>
            <person name="Xu W."/>
            <person name="Pan J."/>
            <person name="Luo Z.H."/>
            <person name="Li M."/>
        </authorList>
    </citation>
    <scope>NUCLEOTIDE SEQUENCE [LARGE SCALE GENOMIC DNA]</scope>
    <source>
        <strain evidence="15">SpSt-747</strain>
    </source>
</reference>
<comment type="similarity">
    <text evidence="3 12">Belongs to the class-V pyridoxal-phosphate-dependent aminotransferase family. SerC subfamily.</text>
</comment>
<dbReference type="GO" id="GO:0006564">
    <property type="term" value="P:L-serine biosynthetic process"/>
    <property type="evidence" value="ECO:0007669"/>
    <property type="project" value="UniProtKB-UniRule"/>
</dbReference>
<evidence type="ECO:0000256" key="8">
    <source>
        <dbReference type="ARBA" id="ARBA00023096"/>
    </source>
</evidence>
<feature type="binding site" evidence="12">
    <location>
        <position position="43"/>
    </location>
    <ligand>
        <name>L-glutamate</name>
        <dbReference type="ChEBI" id="CHEBI:29985"/>
    </ligand>
</feature>
<dbReference type="GO" id="GO:0004648">
    <property type="term" value="F:O-phospho-L-serine:2-oxoglutarate aminotransferase activity"/>
    <property type="evidence" value="ECO:0007669"/>
    <property type="project" value="UniProtKB-UniRule"/>
</dbReference>
<evidence type="ECO:0000256" key="2">
    <source>
        <dbReference type="ARBA" id="ARBA00005099"/>
    </source>
</evidence>
<feature type="domain" description="Aminotransferase class V" evidence="14">
    <location>
        <begin position="5"/>
        <end position="349"/>
    </location>
</feature>
<feature type="binding site" evidence="12">
    <location>
        <begin position="237"/>
        <end position="238"/>
    </location>
    <ligand>
        <name>pyridoxal 5'-phosphate</name>
        <dbReference type="ChEBI" id="CHEBI:597326"/>
    </ligand>
</feature>
<dbReference type="PIRSF" id="PIRSF000525">
    <property type="entry name" value="SerC"/>
    <property type="match status" value="1"/>
</dbReference>
<comment type="catalytic activity">
    <reaction evidence="10 12">
        <text>4-(phosphooxy)-L-threonine + 2-oxoglutarate = (R)-3-hydroxy-2-oxo-4-phosphooxybutanoate + L-glutamate</text>
        <dbReference type="Rhea" id="RHEA:16573"/>
        <dbReference type="ChEBI" id="CHEBI:16810"/>
        <dbReference type="ChEBI" id="CHEBI:29985"/>
        <dbReference type="ChEBI" id="CHEBI:58452"/>
        <dbReference type="ChEBI" id="CHEBI:58538"/>
        <dbReference type="EC" id="2.6.1.52"/>
    </reaction>
</comment>
<accession>A0A7V4DDN1</accession>
<keyword evidence="12" id="KW-0963">Cytoplasm</keyword>
<dbReference type="PROSITE" id="PS00595">
    <property type="entry name" value="AA_TRANSFER_CLASS_5"/>
    <property type="match status" value="1"/>
</dbReference>
<evidence type="ECO:0000256" key="13">
    <source>
        <dbReference type="RuleBase" id="RU004505"/>
    </source>
</evidence>
<comment type="caution">
    <text evidence="12">Lacks conserved residue(s) required for the propagation of feature annotation.</text>
</comment>
<dbReference type="SUPFAM" id="SSF53383">
    <property type="entry name" value="PLP-dependent transferases"/>
    <property type="match status" value="1"/>
</dbReference>
<feature type="binding site" evidence="12">
    <location>
        <position position="172"/>
    </location>
    <ligand>
        <name>pyridoxal 5'-phosphate</name>
        <dbReference type="ChEBI" id="CHEBI:597326"/>
    </ligand>
</feature>
<keyword evidence="4 12" id="KW-0032">Aminotransferase</keyword>
<evidence type="ECO:0000256" key="6">
    <source>
        <dbReference type="ARBA" id="ARBA00022679"/>
    </source>
</evidence>
<evidence type="ECO:0000256" key="12">
    <source>
        <dbReference type="HAMAP-Rule" id="MF_00160"/>
    </source>
</evidence>
<evidence type="ECO:0000256" key="7">
    <source>
        <dbReference type="ARBA" id="ARBA00022898"/>
    </source>
</evidence>
<dbReference type="InterPro" id="IPR015424">
    <property type="entry name" value="PyrdxlP-dep_Trfase"/>
</dbReference>
<evidence type="ECO:0000256" key="10">
    <source>
        <dbReference type="ARBA" id="ARBA00047630"/>
    </source>
</evidence>
<dbReference type="GO" id="GO:0030170">
    <property type="term" value="F:pyridoxal phosphate binding"/>
    <property type="evidence" value="ECO:0007669"/>
    <property type="project" value="UniProtKB-UniRule"/>
</dbReference>
<dbReference type="Gene3D" id="3.40.640.10">
    <property type="entry name" value="Type I PLP-dependent aspartate aminotransferase-like (Major domain)"/>
    <property type="match status" value="1"/>
</dbReference>
<dbReference type="CDD" id="cd00611">
    <property type="entry name" value="PSAT_like"/>
    <property type="match status" value="1"/>
</dbReference>
<dbReference type="NCBIfam" id="NF003764">
    <property type="entry name" value="PRK05355.1"/>
    <property type="match status" value="1"/>
</dbReference>
<dbReference type="InterPro" id="IPR015422">
    <property type="entry name" value="PyrdxlP-dep_Trfase_small"/>
</dbReference>
<dbReference type="FunFam" id="3.40.640.10:FF:000010">
    <property type="entry name" value="Phosphoserine aminotransferase"/>
    <property type="match status" value="1"/>
</dbReference>
<evidence type="ECO:0000256" key="4">
    <source>
        <dbReference type="ARBA" id="ARBA00022576"/>
    </source>
</evidence>
<dbReference type="InterPro" id="IPR000192">
    <property type="entry name" value="Aminotrans_V_dom"/>
</dbReference>
<dbReference type="EMBL" id="DTFV01000040">
    <property type="protein sequence ID" value="HGI30149.1"/>
    <property type="molecule type" value="Genomic_DNA"/>
</dbReference>
<gene>
    <name evidence="12 15" type="primary">serC</name>
    <name evidence="15" type="ORF">ENV30_02370</name>
</gene>
<dbReference type="GO" id="GO:0008615">
    <property type="term" value="P:pyridoxine biosynthetic process"/>
    <property type="evidence" value="ECO:0007669"/>
    <property type="project" value="UniProtKB-UniRule"/>
</dbReference>
<comment type="pathway">
    <text evidence="1 12">Cofactor biosynthesis; pyridoxine 5'-phosphate biosynthesis; pyridoxine 5'-phosphate from D-erythrose 4-phosphate: step 3/5.</text>
</comment>
<evidence type="ECO:0000256" key="9">
    <source>
        <dbReference type="ARBA" id="ARBA00023299"/>
    </source>
</evidence>
<keyword evidence="5 12" id="KW-0028">Amino-acid biosynthesis</keyword>
<organism evidence="15">
    <name type="scientific">Candidatus Caldatribacterium californiense</name>
    <dbReference type="NCBI Taxonomy" id="1454726"/>
    <lineage>
        <taxon>Bacteria</taxon>
        <taxon>Pseudomonadati</taxon>
        <taxon>Atribacterota</taxon>
        <taxon>Atribacteria</taxon>
        <taxon>Atribacterales</taxon>
        <taxon>Candidatus Caldatribacteriaceae</taxon>
        <taxon>Candidatus Caldatribacterium</taxon>
    </lineage>
</organism>
<dbReference type="InterPro" id="IPR022278">
    <property type="entry name" value="Pser_aminoTfrase"/>
</dbReference>
<feature type="modified residue" description="N6-(pyridoxal phosphate)lysine" evidence="12">
    <location>
        <position position="196"/>
    </location>
</feature>
<feature type="binding site" evidence="12">
    <location>
        <begin position="77"/>
        <end position="78"/>
    </location>
    <ligand>
        <name>pyridoxal 5'-phosphate</name>
        <dbReference type="ChEBI" id="CHEBI:597326"/>
    </ligand>
</feature>
<keyword evidence="6 12" id="KW-0808">Transferase</keyword>
<sequence>MEERVYTFNPGPAALPLPVLERIRDEMLNFRGTGMSILEVSHRSRTFEDVLNDAAARLKRLLKLDNRFHVVFLQGGASLQFAMVPMNLALEGKPVGYVDTGYWASKALKEAQILGKDVQVVASSKAQNYTHIPKNFTVDENLAYLHLTSNNTIEGTQWHHFPRVGNVPLVSDMSSDILSRVFDPSPFGLIYAGAQKNLGPAGVTVVIIREDMLERVPKNLSTMLRYSTFVESNSLYNTPPCFAIYVVDLVLEWLEETIGGLENMEAINREKAKILYDYLDSQNFYTCPVAPEDRSMMNVVFRLPSPELEDKFVKEAEKARLVGLKGHRSVGGCRASLYNAVTVEAVQALVDFMQEFAQKNA</sequence>
<keyword evidence="7 12" id="KW-0663">Pyridoxal phosphate</keyword>
<feature type="binding site" evidence="12">
    <location>
        <position position="103"/>
    </location>
    <ligand>
        <name>pyridoxal 5'-phosphate</name>
        <dbReference type="ChEBI" id="CHEBI:597326"/>
    </ligand>
</feature>
<dbReference type="InterPro" id="IPR015421">
    <property type="entry name" value="PyrdxlP-dep_Trfase_major"/>
</dbReference>
<dbReference type="UniPathway" id="UPA00244">
    <property type="reaction ID" value="UER00311"/>
</dbReference>
<name>A0A7V4DDN1_9BACT</name>
<comment type="cofactor">
    <cofactor evidence="12">
        <name>pyridoxal 5'-phosphate</name>
        <dbReference type="ChEBI" id="CHEBI:597326"/>
    </cofactor>
    <text evidence="12">Binds 1 pyridoxal phosphate per subunit.</text>
</comment>
<evidence type="ECO:0000313" key="15">
    <source>
        <dbReference type="EMBL" id="HGI30149.1"/>
    </source>
</evidence>
<evidence type="ECO:0000256" key="3">
    <source>
        <dbReference type="ARBA" id="ARBA00006904"/>
    </source>
</evidence>
<feature type="binding site" evidence="12">
    <location>
        <position position="152"/>
    </location>
    <ligand>
        <name>pyridoxal 5'-phosphate</name>
        <dbReference type="ChEBI" id="CHEBI:597326"/>
    </ligand>
</feature>
<evidence type="ECO:0000256" key="5">
    <source>
        <dbReference type="ARBA" id="ARBA00022605"/>
    </source>
</evidence>
<dbReference type="InterPro" id="IPR020578">
    <property type="entry name" value="Aminotrans_V_PyrdxlP_BS"/>
</dbReference>
<keyword evidence="9 12" id="KW-0718">Serine biosynthesis</keyword>
<evidence type="ECO:0000256" key="1">
    <source>
        <dbReference type="ARBA" id="ARBA00004915"/>
    </source>
</evidence>
<dbReference type="EC" id="2.6.1.52" evidence="12"/>
<dbReference type="FunFam" id="3.90.1150.10:FF:000006">
    <property type="entry name" value="Phosphoserine aminotransferase"/>
    <property type="match status" value="1"/>
</dbReference>
<comment type="function">
    <text evidence="12">Catalyzes the reversible conversion of 3-phosphohydroxypyruvate to phosphoserine and of 3-hydroxy-2-oxo-4-phosphonooxybutanoate to phosphohydroxythreonine.</text>
</comment>
<dbReference type="Gene3D" id="3.90.1150.10">
    <property type="entry name" value="Aspartate Aminotransferase, domain 1"/>
    <property type="match status" value="1"/>
</dbReference>
<dbReference type="PANTHER" id="PTHR43247:SF1">
    <property type="entry name" value="PHOSPHOSERINE AMINOTRANSFERASE"/>
    <property type="match status" value="1"/>
</dbReference>
<evidence type="ECO:0000259" key="14">
    <source>
        <dbReference type="Pfam" id="PF00266"/>
    </source>
</evidence>
<proteinExistence type="inferred from homology"/>
<dbReference type="Pfam" id="PF00266">
    <property type="entry name" value="Aminotran_5"/>
    <property type="match status" value="1"/>
</dbReference>
<comment type="caution">
    <text evidence="15">The sequence shown here is derived from an EMBL/GenBank/DDBJ whole genome shotgun (WGS) entry which is preliminary data.</text>
</comment>
<dbReference type="PANTHER" id="PTHR43247">
    <property type="entry name" value="PHOSPHOSERINE AMINOTRANSFERASE"/>
    <property type="match status" value="1"/>
</dbReference>
<keyword evidence="8 12" id="KW-0664">Pyridoxine biosynthesis</keyword>
<feature type="binding site" evidence="12">
    <location>
        <position position="195"/>
    </location>
    <ligand>
        <name>pyridoxal 5'-phosphate</name>
        <dbReference type="ChEBI" id="CHEBI:597326"/>
    </ligand>
</feature>
<dbReference type="UniPathway" id="UPA00135">
    <property type="reaction ID" value="UER00197"/>
</dbReference>
<comment type="catalytic activity">
    <reaction evidence="11 12 13">
        <text>O-phospho-L-serine + 2-oxoglutarate = 3-phosphooxypyruvate + L-glutamate</text>
        <dbReference type="Rhea" id="RHEA:14329"/>
        <dbReference type="ChEBI" id="CHEBI:16810"/>
        <dbReference type="ChEBI" id="CHEBI:18110"/>
        <dbReference type="ChEBI" id="CHEBI:29985"/>
        <dbReference type="ChEBI" id="CHEBI:57524"/>
        <dbReference type="EC" id="2.6.1.52"/>
    </reaction>
</comment>
<dbReference type="GO" id="GO:0005737">
    <property type="term" value="C:cytoplasm"/>
    <property type="evidence" value="ECO:0007669"/>
    <property type="project" value="UniProtKB-SubCell"/>
</dbReference>
<dbReference type="HAMAP" id="MF_00160">
    <property type="entry name" value="SerC_aminotrans_5"/>
    <property type="match status" value="1"/>
</dbReference>
<protein>
    <recommendedName>
        <fullName evidence="12">Phosphoserine aminotransferase</fullName>
        <ecNumber evidence="12">2.6.1.52</ecNumber>
    </recommendedName>
    <alternativeName>
        <fullName evidence="12">Phosphohydroxythreonine aminotransferase</fullName>
        <shortName evidence="12">PSAT</shortName>
    </alternativeName>
</protein>